<feature type="transmembrane region" description="Helical" evidence="8">
    <location>
        <begin position="234"/>
        <end position="257"/>
    </location>
</feature>
<evidence type="ECO:0000313" key="10">
    <source>
        <dbReference type="Proteomes" id="UP000199513"/>
    </source>
</evidence>
<dbReference type="Proteomes" id="UP000199513">
    <property type="component" value="Unassembled WGS sequence"/>
</dbReference>
<keyword evidence="3" id="KW-0813">Transport</keyword>
<name>A0A1I2INL7_9BACT</name>
<feature type="transmembrane region" description="Helical" evidence="8">
    <location>
        <begin position="206"/>
        <end position="228"/>
    </location>
</feature>
<protein>
    <submittedName>
        <fullName evidence="9">Predicted PurR-regulated permease PerM</fullName>
    </submittedName>
</protein>
<keyword evidence="7 8" id="KW-0472">Membrane</keyword>
<dbReference type="InterPro" id="IPR002549">
    <property type="entry name" value="AI-2E-like"/>
</dbReference>
<comment type="subcellular location">
    <subcellularLocation>
        <location evidence="1">Cell membrane</location>
        <topology evidence="1">Multi-pass membrane protein</topology>
    </subcellularLocation>
</comment>
<sequence length="377" mass="42326">MENEKTPIQLPFLLNAVLVLVGLIAFFFVLDIGAGILIPLVFSFIFSLFLYPLCRKLEGYKIPRALAILICLLLVIAVLSLVFWMIYENILSFSADLPKMQERGQELVTSLQKFIEETFQLTSEGQIEWLRQNLRSFVNTGGQMLNGVINTTTNFLAQIFLIPVYTFFILLYRHVFKGFLDRVFDVEHHEKVGRILVQIETVIQKYIVGLITVVSIIAVLNVIGLMSIGIKHAVFFGVFAAFLTIIPYIGIFIGSLLPILYALAMTDSLFYPVAVLIWFQIVQVLEGNVITPNIVGSQVSINPLVAMLALLLGGSLWGIAGMIIFVPLTAMLKVVLDNIPALSPYGFLLSEGENKVPKFKSNLFLKKLLFWEKKKTE</sequence>
<evidence type="ECO:0000256" key="5">
    <source>
        <dbReference type="ARBA" id="ARBA00022692"/>
    </source>
</evidence>
<evidence type="ECO:0000256" key="1">
    <source>
        <dbReference type="ARBA" id="ARBA00004651"/>
    </source>
</evidence>
<feature type="transmembrane region" description="Helical" evidence="8">
    <location>
        <begin position="155"/>
        <end position="172"/>
    </location>
</feature>
<dbReference type="RefSeq" id="WP_091548602.1">
    <property type="nucleotide sequence ID" value="NZ_FONY01000033.1"/>
</dbReference>
<comment type="similarity">
    <text evidence="2">Belongs to the autoinducer-2 exporter (AI-2E) (TC 2.A.86) family.</text>
</comment>
<evidence type="ECO:0000256" key="3">
    <source>
        <dbReference type="ARBA" id="ARBA00022448"/>
    </source>
</evidence>
<dbReference type="Pfam" id="PF01594">
    <property type="entry name" value="AI-2E_transport"/>
    <property type="match status" value="1"/>
</dbReference>
<dbReference type="GO" id="GO:0005886">
    <property type="term" value="C:plasma membrane"/>
    <property type="evidence" value="ECO:0007669"/>
    <property type="project" value="UniProtKB-SubCell"/>
</dbReference>
<organism evidence="9 10">
    <name type="scientific">Thermoflexibacter ruber</name>
    <dbReference type="NCBI Taxonomy" id="1003"/>
    <lineage>
        <taxon>Bacteria</taxon>
        <taxon>Pseudomonadati</taxon>
        <taxon>Bacteroidota</taxon>
        <taxon>Cytophagia</taxon>
        <taxon>Cytophagales</taxon>
        <taxon>Thermoflexibacteraceae</taxon>
        <taxon>Thermoflexibacter</taxon>
    </lineage>
</organism>
<dbReference type="OrthoDB" id="9793390at2"/>
<feature type="transmembrane region" description="Helical" evidence="8">
    <location>
        <begin position="66"/>
        <end position="87"/>
    </location>
</feature>
<feature type="transmembrane region" description="Helical" evidence="8">
    <location>
        <begin position="305"/>
        <end position="326"/>
    </location>
</feature>
<gene>
    <name evidence="9" type="ORF">SAMN04488541_103330</name>
</gene>
<dbReference type="PANTHER" id="PTHR21716">
    <property type="entry name" value="TRANSMEMBRANE PROTEIN"/>
    <property type="match status" value="1"/>
</dbReference>
<keyword evidence="5 8" id="KW-0812">Transmembrane</keyword>
<evidence type="ECO:0000313" key="9">
    <source>
        <dbReference type="EMBL" id="SFF42647.1"/>
    </source>
</evidence>
<evidence type="ECO:0000256" key="2">
    <source>
        <dbReference type="ARBA" id="ARBA00009773"/>
    </source>
</evidence>
<dbReference type="EMBL" id="FONY01000033">
    <property type="protein sequence ID" value="SFF42647.1"/>
    <property type="molecule type" value="Genomic_DNA"/>
</dbReference>
<dbReference type="STRING" id="1003.SAMN04488541_103330"/>
<dbReference type="AlphaFoldDB" id="A0A1I2INL7"/>
<feature type="transmembrane region" description="Helical" evidence="8">
    <location>
        <begin position="269"/>
        <end position="285"/>
    </location>
</feature>
<dbReference type="GO" id="GO:0055085">
    <property type="term" value="P:transmembrane transport"/>
    <property type="evidence" value="ECO:0007669"/>
    <property type="project" value="TreeGrafter"/>
</dbReference>
<feature type="transmembrane region" description="Helical" evidence="8">
    <location>
        <begin position="36"/>
        <end position="54"/>
    </location>
</feature>
<reference evidence="9 10" key="1">
    <citation type="submission" date="2016-10" db="EMBL/GenBank/DDBJ databases">
        <authorList>
            <person name="de Groot N.N."/>
        </authorList>
    </citation>
    <scope>NUCLEOTIDE SEQUENCE [LARGE SCALE GENOMIC DNA]</scope>
    <source>
        <strain>GEY</strain>
        <strain evidence="10">DSM 9560</strain>
    </source>
</reference>
<proteinExistence type="inferred from homology"/>
<dbReference type="PANTHER" id="PTHR21716:SF53">
    <property type="entry name" value="PERMEASE PERM-RELATED"/>
    <property type="match status" value="1"/>
</dbReference>
<evidence type="ECO:0000256" key="7">
    <source>
        <dbReference type="ARBA" id="ARBA00023136"/>
    </source>
</evidence>
<feature type="transmembrane region" description="Helical" evidence="8">
    <location>
        <begin position="12"/>
        <end position="30"/>
    </location>
</feature>
<evidence type="ECO:0000256" key="8">
    <source>
        <dbReference type="SAM" id="Phobius"/>
    </source>
</evidence>
<accession>A0A1I2INL7</accession>
<evidence type="ECO:0000256" key="6">
    <source>
        <dbReference type="ARBA" id="ARBA00022989"/>
    </source>
</evidence>
<evidence type="ECO:0000256" key="4">
    <source>
        <dbReference type="ARBA" id="ARBA00022475"/>
    </source>
</evidence>
<keyword evidence="4" id="KW-1003">Cell membrane</keyword>
<keyword evidence="10" id="KW-1185">Reference proteome</keyword>
<keyword evidence="6 8" id="KW-1133">Transmembrane helix</keyword>